<dbReference type="PANTHER" id="PTHR37984">
    <property type="entry name" value="PROTEIN CBG26694"/>
    <property type="match status" value="1"/>
</dbReference>
<dbReference type="InterPro" id="IPR050951">
    <property type="entry name" value="Retrovirus_Pol_polyprotein"/>
</dbReference>
<dbReference type="Gene3D" id="3.30.70.270">
    <property type="match status" value="2"/>
</dbReference>
<dbReference type="InterPro" id="IPR043128">
    <property type="entry name" value="Rev_trsase/Diguanyl_cyclase"/>
</dbReference>
<dbReference type="InterPro" id="IPR041577">
    <property type="entry name" value="RT_RNaseH_2"/>
</dbReference>
<accession>A0A0G4GKU2</accession>
<evidence type="ECO:0000313" key="3">
    <source>
        <dbReference type="EMBL" id="CEM30617.1"/>
    </source>
</evidence>
<dbReference type="PhylomeDB" id="A0A0G4GKU2"/>
<dbReference type="FunFam" id="3.30.70.270:FF:000020">
    <property type="entry name" value="Transposon Tf2-6 polyprotein-like Protein"/>
    <property type="match status" value="1"/>
</dbReference>
<dbReference type="CDD" id="cd01647">
    <property type="entry name" value="RT_LTR"/>
    <property type="match status" value="1"/>
</dbReference>
<organism evidence="3">
    <name type="scientific">Chromera velia CCMP2878</name>
    <dbReference type="NCBI Taxonomy" id="1169474"/>
    <lineage>
        <taxon>Eukaryota</taxon>
        <taxon>Sar</taxon>
        <taxon>Alveolata</taxon>
        <taxon>Colpodellida</taxon>
        <taxon>Chromeraceae</taxon>
        <taxon>Chromera</taxon>
    </lineage>
</organism>
<dbReference type="Gene3D" id="3.10.10.10">
    <property type="entry name" value="HIV Type 1 Reverse Transcriptase, subunit A, domain 1"/>
    <property type="match status" value="1"/>
</dbReference>
<protein>
    <recommendedName>
        <fullName evidence="2">Reverse transcriptase domain-containing protein</fullName>
    </recommendedName>
</protein>
<dbReference type="VEuPathDB" id="CryptoDB:Cvel_22354"/>
<proteinExistence type="predicted"/>
<dbReference type="SUPFAM" id="SSF56672">
    <property type="entry name" value="DNA/RNA polymerases"/>
    <property type="match status" value="1"/>
</dbReference>
<dbReference type="GO" id="GO:0003824">
    <property type="term" value="F:catalytic activity"/>
    <property type="evidence" value="ECO:0007669"/>
    <property type="project" value="UniProtKB-KW"/>
</dbReference>
<sequence>MASLSLHPAAREILKENKELFPNEIPKLPLRRGDLDFKIELEPGAWPPAKPPYRLSYVELEEMKKQLKDYVDRGFIRPSTSPFGAPAFFVKKKDGTFHMVIDYRPLNKVTVKDTFPLPHAEELIETLFGKRWFTKLDLRQFFHQLRIAMGDSYKTAFVTRWGTFKWLVMPFGVSNAPPASIRLITLTMRPALGRCVIIFIDDILVYSRTLAQHVKDVKWVLDLLRANNLYVKIKKCEFFTNSTHFLGFVIDAKGIMPKRLKLELIRDWPDPKDLHELQIFLGAANWVRKFVRGFISIAQPLTKALKKGMKFTWMEEMKTSFCSLKEAIINITSLYIPDLKHPFKIFGDVSEQRNALGGALMQQDPYIGWLRPVAFTSRTLTKEERNYPIREKELLAAIFLLKHWRSYVNETTTVWTDHESLKTFDLTASYAEV</sequence>
<dbReference type="InterPro" id="IPR043502">
    <property type="entry name" value="DNA/RNA_pol_sf"/>
</dbReference>
<dbReference type="PROSITE" id="PS50878">
    <property type="entry name" value="RT_POL"/>
    <property type="match status" value="1"/>
</dbReference>
<evidence type="ECO:0000256" key="1">
    <source>
        <dbReference type="ARBA" id="ARBA00023268"/>
    </source>
</evidence>
<feature type="domain" description="Reverse transcriptase" evidence="2">
    <location>
        <begin position="71"/>
        <end position="250"/>
    </location>
</feature>
<dbReference type="InterPro" id="IPR000477">
    <property type="entry name" value="RT_dom"/>
</dbReference>
<dbReference type="Pfam" id="PF17919">
    <property type="entry name" value="RT_RNaseH_2"/>
    <property type="match status" value="1"/>
</dbReference>
<dbReference type="PANTHER" id="PTHR37984:SF5">
    <property type="entry name" value="PROTEIN NYNRIN-LIKE"/>
    <property type="match status" value="1"/>
</dbReference>
<dbReference type="AlphaFoldDB" id="A0A0G4GKU2"/>
<dbReference type="EMBL" id="CDMZ01001313">
    <property type="protein sequence ID" value="CEM30617.1"/>
    <property type="molecule type" value="Genomic_DNA"/>
</dbReference>
<evidence type="ECO:0000259" key="2">
    <source>
        <dbReference type="PROSITE" id="PS50878"/>
    </source>
</evidence>
<gene>
    <name evidence="3" type="ORF">Cvel_22354</name>
</gene>
<reference evidence="3" key="1">
    <citation type="submission" date="2014-11" db="EMBL/GenBank/DDBJ databases">
        <authorList>
            <person name="Otto D Thomas"/>
            <person name="Naeem Raeece"/>
        </authorList>
    </citation>
    <scope>NUCLEOTIDE SEQUENCE</scope>
</reference>
<dbReference type="Pfam" id="PF00078">
    <property type="entry name" value="RVT_1"/>
    <property type="match status" value="1"/>
</dbReference>
<name>A0A0G4GKU2_9ALVE</name>
<keyword evidence="1" id="KW-0511">Multifunctional enzyme</keyword>